<gene>
    <name evidence="2" type="ORF">GGQ96_001025</name>
</gene>
<dbReference type="RefSeq" id="WP_184112298.1">
    <property type="nucleotide sequence ID" value="NZ_JACHNY010000002.1"/>
</dbReference>
<dbReference type="EMBL" id="JACHNY010000002">
    <property type="protein sequence ID" value="MBB4616905.1"/>
    <property type="molecule type" value="Genomic_DNA"/>
</dbReference>
<evidence type="ECO:0000313" key="3">
    <source>
        <dbReference type="Proteomes" id="UP000574769"/>
    </source>
</evidence>
<protein>
    <recommendedName>
        <fullName evidence="4">Phage tail protein</fullName>
    </recommendedName>
</protein>
<feature type="region of interest" description="Disordered" evidence="1">
    <location>
        <begin position="128"/>
        <end position="147"/>
    </location>
</feature>
<sequence length="147" mass="15468">MSYPTEIDAAIIYAVPTGGGARVILCGIENVTINETANTSDRFRTECDKPGKVPTRSIRTTGIQWDVTGSGLSNADQITALKGMLGQHRQYEIDAIQYDGTDAGNLLGTFDGTGVMTAKNLNLQRSGDSGSEITIAGEGDLGWTPAA</sequence>
<organism evidence="2 3">
    <name type="scientific">Sphingomonas abaci</name>
    <dbReference type="NCBI Taxonomy" id="237611"/>
    <lineage>
        <taxon>Bacteria</taxon>
        <taxon>Pseudomonadati</taxon>
        <taxon>Pseudomonadota</taxon>
        <taxon>Alphaproteobacteria</taxon>
        <taxon>Sphingomonadales</taxon>
        <taxon>Sphingomonadaceae</taxon>
        <taxon>Sphingomonas</taxon>
    </lineage>
</organism>
<reference evidence="2 3" key="1">
    <citation type="submission" date="2020-08" db="EMBL/GenBank/DDBJ databases">
        <title>Genomic Encyclopedia of Type Strains, Phase IV (KMG-IV): sequencing the most valuable type-strain genomes for metagenomic binning, comparative biology and taxonomic classification.</title>
        <authorList>
            <person name="Goeker M."/>
        </authorList>
    </citation>
    <scope>NUCLEOTIDE SEQUENCE [LARGE SCALE GENOMIC DNA]</scope>
    <source>
        <strain evidence="2 3">DSM 15867</strain>
    </source>
</reference>
<evidence type="ECO:0008006" key="4">
    <source>
        <dbReference type="Google" id="ProtNLM"/>
    </source>
</evidence>
<name>A0A7W7AIM2_9SPHN</name>
<dbReference type="Proteomes" id="UP000574769">
    <property type="component" value="Unassembled WGS sequence"/>
</dbReference>
<proteinExistence type="predicted"/>
<accession>A0A7W7AIM2</accession>
<dbReference type="AlphaFoldDB" id="A0A7W7AIM2"/>
<evidence type="ECO:0000313" key="2">
    <source>
        <dbReference type="EMBL" id="MBB4616905.1"/>
    </source>
</evidence>
<comment type="caution">
    <text evidence="2">The sequence shown here is derived from an EMBL/GenBank/DDBJ whole genome shotgun (WGS) entry which is preliminary data.</text>
</comment>
<evidence type="ECO:0000256" key="1">
    <source>
        <dbReference type="SAM" id="MobiDB-lite"/>
    </source>
</evidence>
<keyword evidence="3" id="KW-1185">Reference proteome</keyword>